<organism evidence="4 7">
    <name type="scientific">Mycobacteroides salmoniphilum</name>
    <dbReference type="NCBI Taxonomy" id="404941"/>
    <lineage>
        <taxon>Bacteria</taxon>
        <taxon>Bacillati</taxon>
        <taxon>Actinomycetota</taxon>
        <taxon>Actinomycetes</taxon>
        <taxon>Mycobacteriales</taxon>
        <taxon>Mycobacteriaceae</taxon>
        <taxon>Mycobacteroides</taxon>
    </lineage>
</organism>
<evidence type="ECO:0000313" key="4">
    <source>
        <dbReference type="EMBL" id="TDZ96743.1"/>
    </source>
</evidence>
<dbReference type="SMART" id="SM00342">
    <property type="entry name" value="HTH_ARAC"/>
    <property type="match status" value="1"/>
</dbReference>
<evidence type="ECO:0000256" key="2">
    <source>
        <dbReference type="ARBA" id="ARBA00023163"/>
    </source>
</evidence>
<dbReference type="EMBL" id="PECM01000008">
    <property type="protein sequence ID" value="TEA05838.1"/>
    <property type="molecule type" value="Genomic_DNA"/>
</dbReference>
<reference evidence="6 7" key="1">
    <citation type="journal article" date="2019" name="Sci. Rep.">
        <title>Extended insight into the Mycobacterium chelonae-abscessus complex through whole genome sequencing of Mycobacterium salmoniphilum outbreak and Mycobacterium salmoniphilum-like strains.</title>
        <authorList>
            <person name="Behra P.R.K."/>
            <person name="Das S."/>
            <person name="Pettersson B.M.F."/>
            <person name="Shirreff L."/>
            <person name="DuCote T."/>
            <person name="Jacobsson K.G."/>
            <person name="Ennis D.G."/>
            <person name="Kirsebom L.A."/>
        </authorList>
    </citation>
    <scope>NUCLEOTIDE SEQUENCE [LARGE SCALE GENOMIC DNA]</scope>
    <source>
        <strain evidence="5 6">CCUG 60883</strain>
        <strain evidence="4 7">CCUG 60885</strain>
    </source>
</reference>
<evidence type="ECO:0000256" key="1">
    <source>
        <dbReference type="ARBA" id="ARBA00023015"/>
    </source>
</evidence>
<evidence type="ECO:0000313" key="6">
    <source>
        <dbReference type="Proteomes" id="UP000294844"/>
    </source>
</evidence>
<gene>
    <name evidence="4" type="primary">cdhR_4</name>
    <name evidence="5" type="synonym">cdhR_3</name>
    <name evidence="5" type="ORF">CCUG60883_03144</name>
    <name evidence="4" type="ORF">CCUG60885_02887</name>
</gene>
<comment type="caution">
    <text evidence="4">The sequence shown here is derived from an EMBL/GenBank/DDBJ whole genome shotgun (WGS) entry which is preliminary data.</text>
</comment>
<dbReference type="Proteomes" id="UP000295685">
    <property type="component" value="Unassembled WGS sequence"/>
</dbReference>
<sequence length="344" mass="36739">MRGAEQPLIPQIRTHARVRICDPEVMSDERLITIVVFDGMKLLDLAGPAEVFAEANRFGANYRLVVASVDGKDVATSIGSPFSVTGTIDSIESTDTVLVAGGDVLIGRPLDPALVDALARIPARCRRIASICTGAFLLAQAGVLDRRRATTHWRHTGLLQRAFPNITVEPDAIFVRDANVFTSAGVSAGIDLALALVEDDYGSDIVREVARSLVVYLKRAGGQSQFSVFVESAPPTGSALRPATDAIAADPADDHSVQKLAARAALSTRQLTRLFHTELGITPARYVELVRIDAARGALDAGSTVAHAARIAGFGSAETLRRVFVSELGVSPKAYRDRFRTAAR</sequence>
<evidence type="ECO:0000313" key="7">
    <source>
        <dbReference type="Proteomes" id="UP000295685"/>
    </source>
</evidence>
<keyword evidence="6" id="KW-1185">Reference proteome</keyword>
<dbReference type="PANTHER" id="PTHR43130:SF3">
    <property type="entry name" value="HTH-TYPE TRANSCRIPTIONAL REGULATOR RV1931C"/>
    <property type="match status" value="1"/>
</dbReference>
<dbReference type="InterPro" id="IPR029062">
    <property type="entry name" value="Class_I_gatase-like"/>
</dbReference>
<dbReference type="InterPro" id="IPR002818">
    <property type="entry name" value="DJ-1/PfpI"/>
</dbReference>
<dbReference type="GO" id="GO:0043565">
    <property type="term" value="F:sequence-specific DNA binding"/>
    <property type="evidence" value="ECO:0007669"/>
    <property type="project" value="InterPro"/>
</dbReference>
<evidence type="ECO:0000313" key="5">
    <source>
        <dbReference type="EMBL" id="TEA05838.1"/>
    </source>
</evidence>
<dbReference type="SUPFAM" id="SSF46689">
    <property type="entry name" value="Homeodomain-like"/>
    <property type="match status" value="2"/>
</dbReference>
<dbReference type="PANTHER" id="PTHR43130">
    <property type="entry name" value="ARAC-FAMILY TRANSCRIPTIONAL REGULATOR"/>
    <property type="match status" value="1"/>
</dbReference>
<dbReference type="AlphaFoldDB" id="A0A4R8SIC7"/>
<dbReference type="Pfam" id="PF01965">
    <property type="entry name" value="DJ-1_PfpI"/>
    <property type="match status" value="1"/>
</dbReference>
<dbReference type="PROSITE" id="PS01124">
    <property type="entry name" value="HTH_ARAC_FAMILY_2"/>
    <property type="match status" value="1"/>
</dbReference>
<keyword evidence="2" id="KW-0804">Transcription</keyword>
<evidence type="ECO:0000259" key="3">
    <source>
        <dbReference type="PROSITE" id="PS01124"/>
    </source>
</evidence>
<dbReference type="InterPro" id="IPR018060">
    <property type="entry name" value="HTH_AraC"/>
</dbReference>
<dbReference type="EMBL" id="PECK01000003">
    <property type="protein sequence ID" value="TDZ96743.1"/>
    <property type="molecule type" value="Genomic_DNA"/>
</dbReference>
<dbReference type="SUPFAM" id="SSF52317">
    <property type="entry name" value="Class I glutamine amidotransferase-like"/>
    <property type="match status" value="1"/>
</dbReference>
<dbReference type="Proteomes" id="UP000294844">
    <property type="component" value="Unassembled WGS sequence"/>
</dbReference>
<name>A0A4R8SIC7_9MYCO</name>
<accession>A0A4R8SIC7</accession>
<protein>
    <submittedName>
        <fullName evidence="4">HTH-type transcriptional regulator CdhR</fullName>
    </submittedName>
</protein>
<keyword evidence="1" id="KW-0805">Transcription regulation</keyword>
<dbReference type="GO" id="GO:0003700">
    <property type="term" value="F:DNA-binding transcription factor activity"/>
    <property type="evidence" value="ECO:0007669"/>
    <property type="project" value="InterPro"/>
</dbReference>
<feature type="domain" description="HTH araC/xylS-type" evidence="3">
    <location>
        <begin position="241"/>
        <end position="338"/>
    </location>
</feature>
<proteinExistence type="predicted"/>
<dbReference type="InterPro" id="IPR052158">
    <property type="entry name" value="INH-QAR"/>
</dbReference>
<dbReference type="Gene3D" id="3.40.50.880">
    <property type="match status" value="1"/>
</dbReference>
<dbReference type="CDD" id="cd03137">
    <property type="entry name" value="GATase1_AraC_1"/>
    <property type="match status" value="1"/>
</dbReference>
<dbReference type="InterPro" id="IPR009057">
    <property type="entry name" value="Homeodomain-like_sf"/>
</dbReference>
<dbReference type="Pfam" id="PF12833">
    <property type="entry name" value="HTH_18"/>
    <property type="match status" value="1"/>
</dbReference>
<dbReference type="Gene3D" id="1.10.10.60">
    <property type="entry name" value="Homeodomain-like"/>
    <property type="match status" value="1"/>
</dbReference>